<organism evidence="2 3">
    <name type="scientific">Pseudomonas lundensis</name>
    <dbReference type="NCBI Taxonomy" id="86185"/>
    <lineage>
        <taxon>Bacteria</taxon>
        <taxon>Pseudomonadati</taxon>
        <taxon>Pseudomonadota</taxon>
        <taxon>Gammaproteobacteria</taxon>
        <taxon>Pseudomonadales</taxon>
        <taxon>Pseudomonadaceae</taxon>
        <taxon>Pseudomonas</taxon>
    </lineage>
</organism>
<sequence>MLRSTAAVEKRLRAMSVVADLETVKSIPGSGCRTREQKGKQRRREKKGRGGLAEQP</sequence>
<name>A0AAX2HB13_9PSED</name>
<evidence type="ECO:0000256" key="1">
    <source>
        <dbReference type="SAM" id="MobiDB-lite"/>
    </source>
</evidence>
<proteinExistence type="predicted"/>
<feature type="compositionally biased region" description="Basic residues" evidence="1">
    <location>
        <begin position="40"/>
        <end position="49"/>
    </location>
</feature>
<evidence type="ECO:0000313" key="3">
    <source>
        <dbReference type="Proteomes" id="UP000219564"/>
    </source>
</evidence>
<dbReference type="AlphaFoldDB" id="A0AAX2HB13"/>
<reference evidence="2 3" key="1">
    <citation type="submission" date="2017-08" db="EMBL/GenBank/DDBJ databases">
        <authorList>
            <person name="Chaillou S."/>
        </authorList>
    </citation>
    <scope>NUCLEOTIDE SEQUENCE [LARGE SCALE GENOMIC DNA]</scope>
    <source>
        <strain evidence="2 3">MFPA15A1205</strain>
    </source>
</reference>
<dbReference type="Proteomes" id="UP000219564">
    <property type="component" value="Unassembled WGS sequence"/>
</dbReference>
<dbReference type="EMBL" id="OBKZ01000029">
    <property type="protein sequence ID" value="SOB53502.1"/>
    <property type="molecule type" value="Genomic_DNA"/>
</dbReference>
<protein>
    <submittedName>
        <fullName evidence="2">Uncharacterized protein</fullName>
    </submittedName>
</protein>
<comment type="caution">
    <text evidence="2">The sequence shown here is derived from an EMBL/GenBank/DDBJ whole genome shotgun (WGS) entry which is preliminary data.</text>
</comment>
<evidence type="ECO:0000313" key="2">
    <source>
        <dbReference type="EMBL" id="SOB53502.1"/>
    </source>
</evidence>
<feature type="region of interest" description="Disordered" evidence="1">
    <location>
        <begin position="27"/>
        <end position="56"/>
    </location>
</feature>
<gene>
    <name evidence="2" type="ORF">PLUA15_350072</name>
</gene>
<accession>A0AAX2HB13</accession>